<feature type="signal peptide" evidence="1">
    <location>
        <begin position="1"/>
        <end position="23"/>
    </location>
</feature>
<evidence type="ECO:0000313" key="2">
    <source>
        <dbReference type="EMBL" id="SMD31692.1"/>
    </source>
</evidence>
<protein>
    <submittedName>
        <fullName evidence="2">Uncharacterized protein</fullName>
    </submittedName>
</protein>
<dbReference type="Proteomes" id="UP000192472">
    <property type="component" value="Unassembled WGS sequence"/>
</dbReference>
<name>A0A1W2G5H0_REIFA</name>
<evidence type="ECO:0000256" key="1">
    <source>
        <dbReference type="SAM" id="SignalP"/>
    </source>
</evidence>
<evidence type="ECO:0000313" key="3">
    <source>
        <dbReference type="Proteomes" id="UP000192472"/>
    </source>
</evidence>
<gene>
    <name evidence="2" type="ORF">SAMN04488029_0037</name>
</gene>
<dbReference type="AlphaFoldDB" id="A0A1W2G5H0"/>
<dbReference type="EMBL" id="FWYF01000001">
    <property type="protein sequence ID" value="SMD31692.1"/>
    <property type="molecule type" value="Genomic_DNA"/>
</dbReference>
<keyword evidence="1" id="KW-0732">Signal</keyword>
<feature type="chain" id="PRO_5012461597" evidence="1">
    <location>
        <begin position="24"/>
        <end position="106"/>
    </location>
</feature>
<dbReference type="RefSeq" id="WP_084370403.1">
    <property type="nucleotide sequence ID" value="NZ_FWYF01000001.1"/>
</dbReference>
<organism evidence="2 3">
    <name type="scientific">Reichenbachiella faecimaris</name>
    <dbReference type="NCBI Taxonomy" id="692418"/>
    <lineage>
        <taxon>Bacteria</taxon>
        <taxon>Pseudomonadati</taxon>
        <taxon>Bacteroidota</taxon>
        <taxon>Cytophagia</taxon>
        <taxon>Cytophagales</taxon>
        <taxon>Reichenbachiellaceae</taxon>
        <taxon>Reichenbachiella</taxon>
    </lineage>
</organism>
<sequence length="106" mass="12280">MKHLKLILTTLLLVFLTAQVSLAQKKNYKSKPQKESTKPKAFHVHQHVMVTMKDGSQVEAVVHSHFSKKKYWVRQWHSGREGAVKEKYIRALSDDEVAELKKGKKK</sequence>
<keyword evidence="3" id="KW-1185">Reference proteome</keyword>
<dbReference type="OrthoDB" id="9946243at2"/>
<reference evidence="2 3" key="1">
    <citation type="submission" date="2017-04" db="EMBL/GenBank/DDBJ databases">
        <authorList>
            <person name="Afonso C.L."/>
            <person name="Miller P.J."/>
            <person name="Scott M.A."/>
            <person name="Spackman E."/>
            <person name="Goraichik I."/>
            <person name="Dimitrov K.M."/>
            <person name="Suarez D.L."/>
            <person name="Swayne D.E."/>
        </authorList>
    </citation>
    <scope>NUCLEOTIDE SEQUENCE [LARGE SCALE GENOMIC DNA]</scope>
    <source>
        <strain evidence="2 3">DSM 26133</strain>
    </source>
</reference>
<accession>A0A1W2G5H0</accession>
<proteinExistence type="predicted"/>